<reference evidence="2" key="1">
    <citation type="submission" date="2020-08" db="EMBL/GenBank/DDBJ databases">
        <authorList>
            <person name="Hu Y."/>
            <person name="Nguyen S.V."/>
            <person name="Li F."/>
            <person name="Fanning S."/>
        </authorList>
    </citation>
    <scope>NUCLEOTIDE SEQUENCE</scope>
    <source>
        <strain evidence="2">SYSU D8009</strain>
    </source>
</reference>
<dbReference type="Gene3D" id="3.10.129.10">
    <property type="entry name" value="Hotdog Thioesterase"/>
    <property type="match status" value="2"/>
</dbReference>
<evidence type="ECO:0000256" key="1">
    <source>
        <dbReference type="SAM" id="MobiDB-lite"/>
    </source>
</evidence>
<dbReference type="InterPro" id="IPR029069">
    <property type="entry name" value="HotDog_dom_sf"/>
</dbReference>
<gene>
    <name evidence="2" type="ORF">H7965_04095</name>
</gene>
<dbReference type="RefSeq" id="WP_186769264.1">
    <property type="nucleotide sequence ID" value="NZ_JACOMF010000003.1"/>
</dbReference>
<accession>A0A9X0QWG4</accession>
<proteinExistence type="predicted"/>
<name>A0A9X0QWG4_9PROT</name>
<dbReference type="SUPFAM" id="SSF54637">
    <property type="entry name" value="Thioesterase/thiol ester dehydrase-isomerase"/>
    <property type="match status" value="2"/>
</dbReference>
<sequence length="264" mass="27955">MTWTHTVTARNLSAQSENRIHDDTIARRFGFQGALVPGVEVYAYAVHPALARWGQEWLTGGSAGIRFQQPVYDGDAVQVAAEAAEDGLAVTVRVGDRHCASGRLGPPRPGPAPDPAGYAWRTPPAERPPASEASLAPGTILGTAPFPLTEEALGAYLEAVGEAGSFYAAEGIAHPGLILRQCNQALVQNVALGPWIHTGSTVRSLRPARLGEALTVRARVVANETRKGHRFVELDALVLGGDGMPVAQVAHTAIWRPRQMDAAA</sequence>
<protein>
    <recommendedName>
        <fullName evidence="4">MaoC-like domain-containing protein</fullName>
    </recommendedName>
</protein>
<evidence type="ECO:0000313" key="2">
    <source>
        <dbReference type="EMBL" id="MBC4014498.1"/>
    </source>
</evidence>
<feature type="region of interest" description="Disordered" evidence="1">
    <location>
        <begin position="99"/>
        <end position="134"/>
    </location>
</feature>
<evidence type="ECO:0000313" key="3">
    <source>
        <dbReference type="Proteomes" id="UP000600101"/>
    </source>
</evidence>
<dbReference type="AlphaFoldDB" id="A0A9X0QWG4"/>
<dbReference type="EMBL" id="JACOMF010000003">
    <property type="protein sequence ID" value="MBC4014498.1"/>
    <property type="molecule type" value="Genomic_DNA"/>
</dbReference>
<keyword evidence="3" id="KW-1185">Reference proteome</keyword>
<dbReference type="Proteomes" id="UP000600101">
    <property type="component" value="Unassembled WGS sequence"/>
</dbReference>
<dbReference type="CDD" id="cd03440">
    <property type="entry name" value="hot_dog"/>
    <property type="match status" value="1"/>
</dbReference>
<organism evidence="2 3">
    <name type="scientific">Siccirubricoccus deserti</name>
    <dbReference type="NCBI Taxonomy" id="2013562"/>
    <lineage>
        <taxon>Bacteria</taxon>
        <taxon>Pseudomonadati</taxon>
        <taxon>Pseudomonadota</taxon>
        <taxon>Alphaproteobacteria</taxon>
        <taxon>Acetobacterales</taxon>
        <taxon>Roseomonadaceae</taxon>
        <taxon>Siccirubricoccus</taxon>
    </lineage>
</organism>
<comment type="caution">
    <text evidence="2">The sequence shown here is derived from an EMBL/GenBank/DDBJ whole genome shotgun (WGS) entry which is preliminary data.</text>
</comment>
<evidence type="ECO:0008006" key="4">
    <source>
        <dbReference type="Google" id="ProtNLM"/>
    </source>
</evidence>